<keyword evidence="2" id="KW-1185">Reference proteome</keyword>
<reference evidence="2" key="1">
    <citation type="submission" date="2016-10" db="EMBL/GenBank/DDBJ databases">
        <authorList>
            <person name="Varghese N."/>
            <person name="Submissions S."/>
        </authorList>
    </citation>
    <scope>NUCLEOTIDE SEQUENCE [LARGE SCALE GENOMIC DNA]</scope>
    <source>
        <strain evidence="2">CGMCC 1.10824</strain>
    </source>
</reference>
<dbReference type="RefSeq" id="WP_092593471.1">
    <property type="nucleotide sequence ID" value="NZ_FMXN01000009.1"/>
</dbReference>
<sequence length="149" mass="16095">MSAPAFAAKLTLIDHYKFEIDFGEFGKIITDEHEPVGHGDGPGPSQLLAAAVANCLAASLMFAIRKFKGDPGQVTATVEGDLERVEGRLRVTSMKVDLNLGQVAAELDRLERALAQFEDFCVVTQSVRQGIHVDVTVRDSSGQILKSPE</sequence>
<dbReference type="STRING" id="1159017.SAMN02927930_01595"/>
<dbReference type="SUPFAM" id="SSF82784">
    <property type="entry name" value="OsmC-like"/>
    <property type="match status" value="1"/>
</dbReference>
<proteinExistence type="predicted"/>
<dbReference type="Proteomes" id="UP000199626">
    <property type="component" value="Unassembled WGS sequence"/>
</dbReference>
<accession>A0A1G6DA38</accession>
<organism evidence="1 2">
    <name type="scientific">Pseudidiomarina indica</name>
    <dbReference type="NCBI Taxonomy" id="1159017"/>
    <lineage>
        <taxon>Bacteria</taxon>
        <taxon>Pseudomonadati</taxon>
        <taxon>Pseudomonadota</taxon>
        <taxon>Gammaproteobacteria</taxon>
        <taxon>Alteromonadales</taxon>
        <taxon>Idiomarinaceae</taxon>
        <taxon>Pseudidiomarina</taxon>
    </lineage>
</organism>
<dbReference type="InterPro" id="IPR036102">
    <property type="entry name" value="OsmC/Ohrsf"/>
</dbReference>
<dbReference type="InterPro" id="IPR003718">
    <property type="entry name" value="OsmC/Ohr_fam"/>
</dbReference>
<dbReference type="EMBL" id="FMXN01000009">
    <property type="protein sequence ID" value="SDB41992.1"/>
    <property type="molecule type" value="Genomic_DNA"/>
</dbReference>
<dbReference type="Gene3D" id="3.30.300.20">
    <property type="match status" value="1"/>
</dbReference>
<name>A0A1G6DA38_9GAMM</name>
<dbReference type="InterPro" id="IPR015946">
    <property type="entry name" value="KH_dom-like_a/b"/>
</dbReference>
<evidence type="ECO:0000313" key="1">
    <source>
        <dbReference type="EMBL" id="SDB41992.1"/>
    </source>
</evidence>
<protein>
    <submittedName>
        <fullName evidence="1">Uncharacterized OsmC-related protein</fullName>
    </submittedName>
</protein>
<dbReference type="OrthoDB" id="5297623at2"/>
<dbReference type="Pfam" id="PF02566">
    <property type="entry name" value="OsmC"/>
    <property type="match status" value="1"/>
</dbReference>
<gene>
    <name evidence="1" type="ORF">SAMN02927930_01595</name>
</gene>
<evidence type="ECO:0000313" key="2">
    <source>
        <dbReference type="Proteomes" id="UP000199626"/>
    </source>
</evidence>
<dbReference type="AlphaFoldDB" id="A0A1G6DA38"/>